<keyword evidence="2" id="KW-1185">Reference proteome</keyword>
<name>A0ABD3X0C5_SINWO</name>
<proteinExistence type="predicted"/>
<accession>A0ABD3X0C5</accession>
<dbReference type="EMBL" id="JBJQND010000004">
    <property type="protein sequence ID" value="KAL3878290.1"/>
    <property type="molecule type" value="Genomic_DNA"/>
</dbReference>
<gene>
    <name evidence="1" type="ORF">ACJMK2_030655</name>
</gene>
<dbReference type="AlphaFoldDB" id="A0ABD3X0C5"/>
<reference evidence="1 2" key="1">
    <citation type="submission" date="2024-11" db="EMBL/GenBank/DDBJ databases">
        <title>Chromosome-level genome assembly of the freshwater bivalve Anodonta woodiana.</title>
        <authorList>
            <person name="Chen X."/>
        </authorList>
    </citation>
    <scope>NUCLEOTIDE SEQUENCE [LARGE SCALE GENOMIC DNA]</scope>
    <source>
        <strain evidence="1">MN2024</strain>
        <tissue evidence="1">Gills</tissue>
    </source>
</reference>
<organism evidence="1 2">
    <name type="scientific">Sinanodonta woodiana</name>
    <name type="common">Chinese pond mussel</name>
    <name type="synonym">Anodonta woodiana</name>
    <dbReference type="NCBI Taxonomy" id="1069815"/>
    <lineage>
        <taxon>Eukaryota</taxon>
        <taxon>Metazoa</taxon>
        <taxon>Spiralia</taxon>
        <taxon>Lophotrochozoa</taxon>
        <taxon>Mollusca</taxon>
        <taxon>Bivalvia</taxon>
        <taxon>Autobranchia</taxon>
        <taxon>Heteroconchia</taxon>
        <taxon>Palaeoheterodonta</taxon>
        <taxon>Unionida</taxon>
        <taxon>Unionoidea</taxon>
        <taxon>Unionidae</taxon>
        <taxon>Unioninae</taxon>
        <taxon>Sinanodonta</taxon>
    </lineage>
</organism>
<dbReference type="Proteomes" id="UP001634394">
    <property type="component" value="Unassembled WGS sequence"/>
</dbReference>
<evidence type="ECO:0000313" key="2">
    <source>
        <dbReference type="Proteomes" id="UP001634394"/>
    </source>
</evidence>
<sequence>MLYPLEQSDVPEFFISERFIQSQEWNPVSSEKSCPCVIKKYTYTKDYVKRNGFKYYTDITNEFRFSEIIHATHQHALLSIIKDSGFKPGTKIIPGCGITSFVWFAMKIGLLEVNRFKYFSTSDKSAKIDCSSIANSPCFEPMSRYGEFKLTFEIQNVINAYSQQFCPWTKPDLRILGTFIYKMEIMHTVLVCPPGTPGTSKYPLLDQKQTPVICEDPEKEGTFIWRPDSTGDKDNADIDPKKRKPFRRWEHVTFAFYVPAGSIFKLDHVSSHISVCIYLNPKERYKTYFIDDTIQMFLAKVSEESSIETRRWLVNILIRSIRGYLDEEKVFENMNISYMYQLVGLDTVVDRVEQLLEGKEFDWSPLFEWIKAKQPTKNKAVIVCILKYLKNQEEKCHRRLRIQDV</sequence>
<evidence type="ECO:0000313" key="1">
    <source>
        <dbReference type="EMBL" id="KAL3878290.1"/>
    </source>
</evidence>
<comment type="caution">
    <text evidence="1">The sequence shown here is derived from an EMBL/GenBank/DDBJ whole genome shotgun (WGS) entry which is preliminary data.</text>
</comment>
<protein>
    <submittedName>
        <fullName evidence="1">Uncharacterized protein</fullName>
    </submittedName>
</protein>